<dbReference type="InterPro" id="IPR009029">
    <property type="entry name" value="HMG_CoA_Rdtase_sub-bd_dom_sf"/>
</dbReference>
<dbReference type="EMBL" id="JAFCMP010000412">
    <property type="protein sequence ID" value="KAG5180202.1"/>
    <property type="molecule type" value="Genomic_DNA"/>
</dbReference>
<feature type="transmembrane region" description="Helical" evidence="1">
    <location>
        <begin position="12"/>
        <end position="33"/>
    </location>
</feature>
<comment type="caution">
    <text evidence="2">The sequence shown here is derived from an EMBL/GenBank/DDBJ whole genome shotgun (WGS) entry which is preliminary data.</text>
</comment>
<evidence type="ECO:0000313" key="3">
    <source>
        <dbReference type="Proteomes" id="UP000664859"/>
    </source>
</evidence>
<keyword evidence="1" id="KW-0472">Membrane</keyword>
<proteinExistence type="predicted"/>
<keyword evidence="1" id="KW-0812">Transmembrane</keyword>
<dbReference type="Gene3D" id="3.90.770.10">
    <property type="entry name" value="3-hydroxy-3-methylglutaryl-coenzyme A Reductase, Chain A, domain 2"/>
    <property type="match status" value="1"/>
</dbReference>
<keyword evidence="1" id="KW-1133">Transmembrane helix</keyword>
<gene>
    <name evidence="2" type="ORF">JKP88DRAFT_279899</name>
</gene>
<keyword evidence="3" id="KW-1185">Reference proteome</keyword>
<protein>
    <submittedName>
        <fullName evidence="2">Uncharacterized protein</fullName>
    </submittedName>
</protein>
<dbReference type="GO" id="GO:0004420">
    <property type="term" value="F:hydroxymethylglutaryl-CoA reductase (NADPH) activity"/>
    <property type="evidence" value="ECO:0007669"/>
    <property type="project" value="InterPro"/>
</dbReference>
<evidence type="ECO:0000256" key="1">
    <source>
        <dbReference type="SAM" id="Phobius"/>
    </source>
</evidence>
<evidence type="ECO:0000313" key="2">
    <source>
        <dbReference type="EMBL" id="KAG5180202.1"/>
    </source>
</evidence>
<dbReference type="GO" id="GO:0015936">
    <property type="term" value="P:coenzyme A metabolic process"/>
    <property type="evidence" value="ECO:0007669"/>
    <property type="project" value="InterPro"/>
</dbReference>
<organism evidence="2 3">
    <name type="scientific">Tribonema minus</name>
    <dbReference type="NCBI Taxonomy" id="303371"/>
    <lineage>
        <taxon>Eukaryota</taxon>
        <taxon>Sar</taxon>
        <taxon>Stramenopiles</taxon>
        <taxon>Ochrophyta</taxon>
        <taxon>PX clade</taxon>
        <taxon>Xanthophyceae</taxon>
        <taxon>Tribonematales</taxon>
        <taxon>Tribonemataceae</taxon>
        <taxon>Tribonema</taxon>
    </lineage>
</organism>
<dbReference type="Proteomes" id="UP000664859">
    <property type="component" value="Unassembled WGS sequence"/>
</dbReference>
<reference evidence="2" key="1">
    <citation type="submission" date="2021-02" db="EMBL/GenBank/DDBJ databases">
        <title>First Annotated Genome of the Yellow-green Alga Tribonema minus.</title>
        <authorList>
            <person name="Mahan K.M."/>
        </authorList>
    </citation>
    <scope>NUCLEOTIDE SEQUENCE</scope>
    <source>
        <strain evidence="2">UTEX B ZZ1240</strain>
    </source>
</reference>
<dbReference type="InterPro" id="IPR023074">
    <property type="entry name" value="HMG_CoA_Rdtase_cat_sf"/>
</dbReference>
<sequence>MTATLPLLQPPLLVIAAAVLAGELSLMAALASIQLVRAHNRKKHPHAPVTCARAISKFCASAAVATSPSLYGLTNTPHWSRYGCSSAVDAAMWPLWTTPMDAHGVALHELVLM</sequence>
<name>A0A835YUA5_9STRA</name>
<dbReference type="SUPFAM" id="SSF56542">
    <property type="entry name" value="Substrate-binding domain of HMG-CoA reductase"/>
    <property type="match status" value="1"/>
</dbReference>
<dbReference type="AlphaFoldDB" id="A0A835YUA5"/>
<accession>A0A835YUA5</accession>